<dbReference type="OrthoDB" id="3078210at2"/>
<sequence>MKKISLLLTCMLLTSLAAFAQHKQADAFHSQTHWDLQGSLKYDFLCLLNTLSGDPYYLKYYEPEYGQIIERFKPGPEVVQALQGLRREIKEENKGIVSAYLCLLYSATEAATLPQLREATQDTAQLKRGFRQSPYYSHNSWELFERVRPDLLRVLDFFINRGFEDYYRSTYAARVQQSIGQIKERLPAYNIIPTIEEHLGAPLPSDTITVYMLYFSQPHGIKIIGTRFLTDVHWPFATVFRNAVHEMMHPPFRPGDRRVKAIVRELQRDSLWAAAFERREAASGYNSYAGLFEEGAVQALENHLNHRFGMGRDVADYWARQDGGVHVMAVCLYVAMQEWDFSKRRNYARFLSHFRRQVRKHGGLSFYYRKMYPRQSNS</sequence>
<dbReference type="Proteomes" id="UP000198432">
    <property type="component" value="Unassembled WGS sequence"/>
</dbReference>
<reference evidence="3" key="1">
    <citation type="submission" date="2017-06" db="EMBL/GenBank/DDBJ databases">
        <authorList>
            <person name="Varghese N."/>
            <person name="Submissions S."/>
        </authorList>
    </citation>
    <scope>NUCLEOTIDE SEQUENCE [LARGE SCALE GENOMIC DNA]</scope>
    <source>
        <strain evidence="3">NKM1</strain>
    </source>
</reference>
<name>A0A239LIC9_9BACT</name>
<dbReference type="RefSeq" id="WP_089321868.1">
    <property type="nucleotide sequence ID" value="NZ_FZOQ01000043.1"/>
</dbReference>
<gene>
    <name evidence="2" type="ORF">SAMN06296052_14310</name>
</gene>
<proteinExistence type="predicted"/>
<evidence type="ECO:0008006" key="4">
    <source>
        <dbReference type="Google" id="ProtNLM"/>
    </source>
</evidence>
<feature type="chain" id="PRO_5012331098" description="DUF4932 domain-containing protein" evidence="1">
    <location>
        <begin position="21"/>
        <end position="378"/>
    </location>
</feature>
<keyword evidence="1" id="KW-0732">Signal</keyword>
<keyword evidence="3" id="KW-1185">Reference proteome</keyword>
<evidence type="ECO:0000313" key="2">
    <source>
        <dbReference type="EMBL" id="SNT30346.1"/>
    </source>
</evidence>
<accession>A0A239LIC9</accession>
<protein>
    <recommendedName>
        <fullName evidence="4">DUF4932 domain-containing protein</fullName>
    </recommendedName>
</protein>
<organism evidence="2 3">
    <name type="scientific">Pontibacter ummariensis</name>
    <dbReference type="NCBI Taxonomy" id="1610492"/>
    <lineage>
        <taxon>Bacteria</taxon>
        <taxon>Pseudomonadati</taxon>
        <taxon>Bacteroidota</taxon>
        <taxon>Cytophagia</taxon>
        <taxon>Cytophagales</taxon>
        <taxon>Hymenobacteraceae</taxon>
        <taxon>Pontibacter</taxon>
    </lineage>
</organism>
<feature type="signal peptide" evidence="1">
    <location>
        <begin position="1"/>
        <end position="20"/>
    </location>
</feature>
<dbReference type="AlphaFoldDB" id="A0A239LIC9"/>
<dbReference type="EMBL" id="FZOQ01000043">
    <property type="protein sequence ID" value="SNT30346.1"/>
    <property type="molecule type" value="Genomic_DNA"/>
</dbReference>
<evidence type="ECO:0000313" key="3">
    <source>
        <dbReference type="Proteomes" id="UP000198432"/>
    </source>
</evidence>
<evidence type="ECO:0000256" key="1">
    <source>
        <dbReference type="SAM" id="SignalP"/>
    </source>
</evidence>